<organism evidence="1 2">
    <name type="scientific">Galerina marginata (strain CBS 339.88)</name>
    <dbReference type="NCBI Taxonomy" id="685588"/>
    <lineage>
        <taxon>Eukaryota</taxon>
        <taxon>Fungi</taxon>
        <taxon>Dikarya</taxon>
        <taxon>Basidiomycota</taxon>
        <taxon>Agaricomycotina</taxon>
        <taxon>Agaricomycetes</taxon>
        <taxon>Agaricomycetidae</taxon>
        <taxon>Agaricales</taxon>
        <taxon>Agaricineae</taxon>
        <taxon>Strophariaceae</taxon>
        <taxon>Galerina</taxon>
    </lineage>
</organism>
<gene>
    <name evidence="1" type="ORF">GALMADRAFT_235207</name>
</gene>
<dbReference type="STRING" id="685588.A0A067TS82"/>
<dbReference type="HOGENOM" id="CLU_018544_14_2_1"/>
<dbReference type="OrthoDB" id="2269034at2759"/>
<accession>A0A067TS82</accession>
<sequence>MSPYSSNWILPSSVDGTIQCTCRLCLRTHCTLQPGSTQVQCTSRLCFQCAVLQLKNTSRNINVLLPFEIMARIFWFCLPQYTTADFSHENRTEMMRTAAPLLFGAVCPRWRDIAWRTPSLWTSITIYLFPKKTSFQNEMINEWLGRAGGLPLDLSVYCYEQYATPEYFLILPLSIRLHYAHRLRSLELHLPHRHLAIPPDFFRYLLSDLTAGTHDGHSIIESLLVKTSGDRDRAQLNLLSLPSLRKLDLCGPLDLPKIHVQWQNLARLDLSTRRLDVVETLKILKQASKLVECKISFRSYNPGPGSPIPEIPVMLHNLNRLEIEQHSDNSKPFFHNLVLPGLSFLKITNPVFSELTIDTFASFLVGSQCLRELILEQLSGLDNDVVINILRVAPSVRVLHLASKSRFSSWSWPIYEGFLQALTGPEPLLPHLEVIELEGSCYFSWASVCKLTRVRLQSPSWKHTFYPSNQYHTVQLLRMKVHDPTSDFLYKAMPENMTADLRHALGMGLSVSRTDTNLGTTMEISQGARIS</sequence>
<proteinExistence type="predicted"/>
<dbReference type="Gene3D" id="3.80.10.10">
    <property type="entry name" value="Ribonuclease Inhibitor"/>
    <property type="match status" value="1"/>
</dbReference>
<dbReference type="Gene3D" id="1.20.1280.50">
    <property type="match status" value="1"/>
</dbReference>
<reference evidence="2" key="1">
    <citation type="journal article" date="2014" name="Proc. Natl. Acad. Sci. U.S.A.">
        <title>Extensive sampling of basidiomycete genomes demonstrates inadequacy of the white-rot/brown-rot paradigm for wood decay fungi.</title>
        <authorList>
            <person name="Riley R."/>
            <person name="Salamov A.A."/>
            <person name="Brown D.W."/>
            <person name="Nagy L.G."/>
            <person name="Floudas D."/>
            <person name="Held B.W."/>
            <person name="Levasseur A."/>
            <person name="Lombard V."/>
            <person name="Morin E."/>
            <person name="Otillar R."/>
            <person name="Lindquist E.A."/>
            <person name="Sun H."/>
            <person name="LaButti K.M."/>
            <person name="Schmutz J."/>
            <person name="Jabbour D."/>
            <person name="Luo H."/>
            <person name="Baker S.E."/>
            <person name="Pisabarro A.G."/>
            <person name="Walton J.D."/>
            <person name="Blanchette R.A."/>
            <person name="Henrissat B."/>
            <person name="Martin F."/>
            <person name="Cullen D."/>
            <person name="Hibbett D.S."/>
            <person name="Grigoriev I.V."/>
        </authorList>
    </citation>
    <scope>NUCLEOTIDE SEQUENCE [LARGE SCALE GENOMIC DNA]</scope>
    <source>
        <strain evidence="2">CBS 339.88</strain>
    </source>
</reference>
<name>A0A067TS82_GALM3</name>
<dbReference type="EMBL" id="KL142367">
    <property type="protein sequence ID" value="KDR86016.1"/>
    <property type="molecule type" value="Genomic_DNA"/>
</dbReference>
<dbReference type="AlphaFoldDB" id="A0A067TS82"/>
<dbReference type="Proteomes" id="UP000027222">
    <property type="component" value="Unassembled WGS sequence"/>
</dbReference>
<evidence type="ECO:0000313" key="1">
    <source>
        <dbReference type="EMBL" id="KDR86016.1"/>
    </source>
</evidence>
<keyword evidence="2" id="KW-1185">Reference proteome</keyword>
<dbReference type="SUPFAM" id="SSF52047">
    <property type="entry name" value="RNI-like"/>
    <property type="match status" value="1"/>
</dbReference>
<dbReference type="InterPro" id="IPR032675">
    <property type="entry name" value="LRR_dom_sf"/>
</dbReference>
<protein>
    <submittedName>
        <fullName evidence="1">Uncharacterized protein</fullName>
    </submittedName>
</protein>
<evidence type="ECO:0000313" key="2">
    <source>
        <dbReference type="Proteomes" id="UP000027222"/>
    </source>
</evidence>